<reference evidence="2" key="1">
    <citation type="submission" date="2017-05" db="EMBL/GenBank/DDBJ databases">
        <authorList>
            <person name="Varghese N."/>
            <person name="Submissions S."/>
        </authorList>
    </citation>
    <scope>NUCLEOTIDE SEQUENCE</scope>
    <source>
        <strain evidence="2">Su22</strain>
    </source>
</reference>
<dbReference type="SUPFAM" id="SSF81606">
    <property type="entry name" value="PP2C-like"/>
    <property type="match status" value="1"/>
</dbReference>
<name>A0AA45WU96_9CLOT</name>
<evidence type="ECO:0000313" key="3">
    <source>
        <dbReference type="Proteomes" id="UP001158066"/>
    </source>
</evidence>
<keyword evidence="3" id="KW-1185">Reference proteome</keyword>
<dbReference type="InterPro" id="IPR015655">
    <property type="entry name" value="PP2C"/>
</dbReference>
<gene>
    <name evidence="2" type="ORF">SAMN06296020_10375</name>
</gene>
<dbReference type="PROSITE" id="PS51746">
    <property type="entry name" value="PPM_2"/>
    <property type="match status" value="1"/>
</dbReference>
<dbReference type="AlphaFoldDB" id="A0AA45WU96"/>
<dbReference type="EMBL" id="FXUF01000003">
    <property type="protein sequence ID" value="SMP46896.1"/>
    <property type="molecule type" value="Genomic_DNA"/>
</dbReference>
<dbReference type="Pfam" id="PF13672">
    <property type="entry name" value="PP2C_2"/>
    <property type="match status" value="1"/>
</dbReference>
<proteinExistence type="predicted"/>
<organism evidence="2 3">
    <name type="scientific">Anoxynatronum buryatiense</name>
    <dbReference type="NCBI Taxonomy" id="489973"/>
    <lineage>
        <taxon>Bacteria</taxon>
        <taxon>Bacillati</taxon>
        <taxon>Bacillota</taxon>
        <taxon>Clostridia</taxon>
        <taxon>Eubacteriales</taxon>
        <taxon>Clostridiaceae</taxon>
        <taxon>Anoxynatronum</taxon>
    </lineage>
</organism>
<dbReference type="Proteomes" id="UP001158066">
    <property type="component" value="Unassembled WGS sequence"/>
</dbReference>
<protein>
    <submittedName>
        <fullName evidence="2">Protein phosphatase</fullName>
    </submittedName>
</protein>
<dbReference type="SMART" id="SM00331">
    <property type="entry name" value="PP2C_SIG"/>
    <property type="match status" value="1"/>
</dbReference>
<dbReference type="RefSeq" id="WP_283408354.1">
    <property type="nucleotide sequence ID" value="NZ_FXUF01000003.1"/>
</dbReference>
<dbReference type="CDD" id="cd00143">
    <property type="entry name" value="PP2Cc"/>
    <property type="match status" value="1"/>
</dbReference>
<feature type="domain" description="PPM-type phosphatase" evidence="1">
    <location>
        <begin position="2"/>
        <end position="241"/>
    </location>
</feature>
<dbReference type="Gene3D" id="3.60.40.10">
    <property type="entry name" value="PPM-type phosphatase domain"/>
    <property type="match status" value="1"/>
</dbReference>
<dbReference type="InterPro" id="IPR036457">
    <property type="entry name" value="PPM-type-like_dom_sf"/>
</dbReference>
<dbReference type="SMART" id="SM00332">
    <property type="entry name" value="PP2Cc"/>
    <property type="match status" value="1"/>
</dbReference>
<dbReference type="PANTHER" id="PTHR47992">
    <property type="entry name" value="PROTEIN PHOSPHATASE"/>
    <property type="match status" value="1"/>
</dbReference>
<dbReference type="InterPro" id="IPR001932">
    <property type="entry name" value="PPM-type_phosphatase-like_dom"/>
</dbReference>
<evidence type="ECO:0000313" key="2">
    <source>
        <dbReference type="EMBL" id="SMP46896.1"/>
    </source>
</evidence>
<evidence type="ECO:0000259" key="1">
    <source>
        <dbReference type="PROSITE" id="PS51746"/>
    </source>
</evidence>
<accession>A0AA45WU96</accession>
<dbReference type="GO" id="GO:0004722">
    <property type="term" value="F:protein serine/threonine phosphatase activity"/>
    <property type="evidence" value="ECO:0007669"/>
    <property type="project" value="InterPro"/>
</dbReference>
<comment type="caution">
    <text evidence="2">The sequence shown here is derived from an EMBL/GenBank/DDBJ whole genome shotgun (WGS) entry which is preliminary data.</text>
</comment>
<dbReference type="NCBIfam" id="NF033484">
    <property type="entry name" value="Stp1_PP2C_phos"/>
    <property type="match status" value="1"/>
</dbReference>
<sequence length="249" mass="27386">MRTGVCTDAGKIREINQDDYGILENGYGLYVVADGMGGHQCGEVASRMAVEAVLEHVRKYASPDLDNVAAEGLLFEAFQRANRRILDHARMEPSCSGMGTTLTLLFHSAEGSIVGHVGDSRAYLLRSKKITQLTRDHSLVAELYLRGEITEAEAMNHPQKHVITRALGISDTIKTDFLSIELQPHDRVLLCTDGLTNMVSDAEITLTVLQATHEQEAARNLVELAIQRGGHDNITVLLVNVQPDQKESR</sequence>